<accession>A0A1C4ZX53</accession>
<organism evidence="1 2">
    <name type="scientific">Micromonospora purpureochromogenes</name>
    <dbReference type="NCBI Taxonomy" id="47872"/>
    <lineage>
        <taxon>Bacteria</taxon>
        <taxon>Bacillati</taxon>
        <taxon>Actinomycetota</taxon>
        <taxon>Actinomycetes</taxon>
        <taxon>Micromonosporales</taxon>
        <taxon>Micromonosporaceae</taxon>
        <taxon>Micromonospora</taxon>
    </lineage>
</organism>
<reference evidence="1 2" key="1">
    <citation type="submission" date="2016-06" db="EMBL/GenBank/DDBJ databases">
        <authorList>
            <person name="Kjaerup R.B."/>
            <person name="Dalgaard T.S."/>
            <person name="Juul-Madsen H.R."/>
        </authorList>
    </citation>
    <scope>NUCLEOTIDE SEQUENCE [LARGE SCALE GENOMIC DNA]</scope>
    <source>
        <strain evidence="1 2">DSM 43821</strain>
    </source>
</reference>
<dbReference type="Proteomes" id="UP000198228">
    <property type="component" value="Chromosome I"/>
</dbReference>
<dbReference type="EMBL" id="LT607410">
    <property type="protein sequence ID" value="SCF37334.1"/>
    <property type="molecule type" value="Genomic_DNA"/>
</dbReference>
<dbReference type="AlphaFoldDB" id="A0A1C4ZX53"/>
<sequence length="99" mass="11194">MAMPHTSAAPDRQRRAVRPHVPMRPLWLCRVCAAAWPCPPARLLLLGMEYRRDPVALSIYMAGCLFDATADLIKLRPNPAPSPADLFDRFLAWTARRRA</sequence>
<gene>
    <name evidence="1" type="ORF">GA0074696_4994</name>
</gene>
<name>A0A1C4ZX53_9ACTN</name>
<proteinExistence type="predicted"/>
<protein>
    <recommendedName>
        <fullName evidence="3">Flavin reductase</fullName>
    </recommendedName>
</protein>
<evidence type="ECO:0008006" key="3">
    <source>
        <dbReference type="Google" id="ProtNLM"/>
    </source>
</evidence>
<evidence type="ECO:0000313" key="2">
    <source>
        <dbReference type="Proteomes" id="UP000198228"/>
    </source>
</evidence>
<evidence type="ECO:0000313" key="1">
    <source>
        <dbReference type="EMBL" id="SCF37334.1"/>
    </source>
</evidence>